<keyword evidence="2" id="KW-0472">Membrane</keyword>
<organism evidence="3 4">
    <name type="scientific">Zhihengliuella halotolerans</name>
    <dbReference type="NCBI Taxonomy" id="370736"/>
    <lineage>
        <taxon>Bacteria</taxon>
        <taxon>Bacillati</taxon>
        <taxon>Actinomycetota</taxon>
        <taxon>Actinomycetes</taxon>
        <taxon>Micrococcales</taxon>
        <taxon>Micrococcaceae</taxon>
        <taxon>Zhihengliuella</taxon>
    </lineage>
</organism>
<sequence>MAQTSHPKLLPLTPLQQLRAGRLPLRLVNLFVGLTLFGAAMAIFIRAELGQAPWDVLHYGLSTRMPLSIGTIIILLGFVVLLLWIPLKQWPGLGTIANVLWLGIAADITLWLVPPIEGLPWQIAAVGAALVINGIGGALYIGAQFGPGPRDGLMTGIHLRTGLSMRLIRTVIEVSVLAIGWLLGGVVGLGTVAYALLIGPSTQFFLRFTVVDLGRPGRPASSSARGESPASTTTGPLPVTSP</sequence>
<keyword evidence="4" id="KW-1185">Reference proteome</keyword>
<comment type="caution">
    <text evidence="3">The sequence shown here is derived from an EMBL/GenBank/DDBJ whole genome shotgun (WGS) entry which is preliminary data.</text>
</comment>
<feature type="transmembrane region" description="Helical" evidence="2">
    <location>
        <begin position="174"/>
        <end position="197"/>
    </location>
</feature>
<evidence type="ECO:0000313" key="3">
    <source>
        <dbReference type="EMBL" id="RZU63248.1"/>
    </source>
</evidence>
<dbReference type="RefSeq" id="WP_207219435.1">
    <property type="nucleotide sequence ID" value="NZ_SHLA01000001.1"/>
</dbReference>
<feature type="transmembrane region" description="Helical" evidence="2">
    <location>
        <begin position="92"/>
        <end position="113"/>
    </location>
</feature>
<dbReference type="PANTHER" id="PTHR40078">
    <property type="entry name" value="INTEGRAL MEMBRANE PROTEIN-RELATED"/>
    <property type="match status" value="1"/>
</dbReference>
<dbReference type="InterPro" id="IPR038750">
    <property type="entry name" value="YczE/YyaS-like"/>
</dbReference>
<dbReference type="Proteomes" id="UP000292685">
    <property type="component" value="Unassembled WGS sequence"/>
</dbReference>
<keyword evidence="2" id="KW-1133">Transmembrane helix</keyword>
<dbReference type="EMBL" id="SHLA01000001">
    <property type="protein sequence ID" value="RZU63248.1"/>
    <property type="molecule type" value="Genomic_DNA"/>
</dbReference>
<name>A0A4Q8AG36_9MICC</name>
<protein>
    <submittedName>
        <fullName evidence="3">Putative membrane protein YczE</fullName>
    </submittedName>
</protein>
<reference evidence="3 4" key="1">
    <citation type="submission" date="2019-02" db="EMBL/GenBank/DDBJ databases">
        <title>Sequencing the genomes of 1000 actinobacteria strains.</title>
        <authorList>
            <person name="Klenk H.-P."/>
        </authorList>
    </citation>
    <scope>NUCLEOTIDE SEQUENCE [LARGE SCALE GENOMIC DNA]</scope>
    <source>
        <strain evidence="3 4">DSM 17364</strain>
    </source>
</reference>
<keyword evidence="2" id="KW-0812">Transmembrane</keyword>
<gene>
    <name evidence="3" type="ORF">EV380_2860</name>
</gene>
<dbReference type="Pfam" id="PF19700">
    <property type="entry name" value="DUF6198"/>
    <property type="match status" value="1"/>
</dbReference>
<dbReference type="AlphaFoldDB" id="A0A4Q8AG36"/>
<dbReference type="PANTHER" id="PTHR40078:SF1">
    <property type="entry name" value="INTEGRAL MEMBRANE PROTEIN"/>
    <property type="match status" value="1"/>
</dbReference>
<feature type="transmembrane region" description="Helical" evidence="2">
    <location>
        <begin position="119"/>
        <end position="141"/>
    </location>
</feature>
<feature type="transmembrane region" description="Helical" evidence="2">
    <location>
        <begin position="65"/>
        <end position="85"/>
    </location>
</feature>
<feature type="region of interest" description="Disordered" evidence="1">
    <location>
        <begin position="219"/>
        <end position="242"/>
    </location>
</feature>
<evidence type="ECO:0000256" key="1">
    <source>
        <dbReference type="SAM" id="MobiDB-lite"/>
    </source>
</evidence>
<evidence type="ECO:0000313" key="4">
    <source>
        <dbReference type="Proteomes" id="UP000292685"/>
    </source>
</evidence>
<feature type="compositionally biased region" description="Polar residues" evidence="1">
    <location>
        <begin position="220"/>
        <end position="242"/>
    </location>
</feature>
<proteinExistence type="predicted"/>
<evidence type="ECO:0000256" key="2">
    <source>
        <dbReference type="SAM" id="Phobius"/>
    </source>
</evidence>
<accession>A0A4Q8AG36</accession>
<feature type="transmembrane region" description="Helical" evidence="2">
    <location>
        <begin position="27"/>
        <end position="45"/>
    </location>
</feature>